<keyword evidence="4 6" id="KW-0418">Kinase</keyword>
<dbReference type="NCBIfam" id="TIGR02173">
    <property type="entry name" value="cyt_kin_arch"/>
    <property type="match status" value="1"/>
</dbReference>
<evidence type="ECO:0000256" key="2">
    <source>
        <dbReference type="ARBA" id="ARBA00022679"/>
    </source>
</evidence>
<dbReference type="Proteomes" id="UP000009376">
    <property type="component" value="Unassembled WGS sequence"/>
</dbReference>
<keyword evidence="5" id="KW-0067">ATP-binding</keyword>
<dbReference type="AlphaFoldDB" id="D6GUV5"/>
<dbReference type="Pfam" id="PF13189">
    <property type="entry name" value="Cytidylate_kin2"/>
    <property type="match status" value="1"/>
</dbReference>
<dbReference type="EMBL" id="GG745548">
    <property type="protein sequence ID" value="EFD92999.1"/>
    <property type="molecule type" value="Genomic_DNA"/>
</dbReference>
<evidence type="ECO:0000256" key="3">
    <source>
        <dbReference type="ARBA" id="ARBA00022741"/>
    </source>
</evidence>
<sequence>MKVIVSGLTASGKSSVSKALAKEFNLEYFSASSKLREILPKKDFEVWESKKGIEAVKFRIKNPIYDKKLDRIMLSLFNRSFNMILDSWVASWKVTDTNIIKIYIKADEKIRAERVSNRDGITFKQALSFMRIKDKLTAQIYSNIYGIDVKKDFRPFNLVIDSSYLDLKEVIKICSYFILKCKKAKF</sequence>
<organism evidence="6 7">
    <name type="scientific">Candidatus Parvarchaeum acidophilus ARMAN-5</name>
    <dbReference type="NCBI Taxonomy" id="662762"/>
    <lineage>
        <taxon>Archaea</taxon>
        <taxon>Candidatus Parvarchaeota</taxon>
        <taxon>Candidatus Parvarchaeum</taxon>
    </lineage>
</organism>
<dbReference type="GO" id="GO:0016301">
    <property type="term" value="F:kinase activity"/>
    <property type="evidence" value="ECO:0007669"/>
    <property type="project" value="UniProtKB-KW"/>
</dbReference>
<dbReference type="Gene3D" id="3.40.50.300">
    <property type="entry name" value="P-loop containing nucleotide triphosphate hydrolases"/>
    <property type="match status" value="1"/>
</dbReference>
<evidence type="ECO:0000313" key="7">
    <source>
        <dbReference type="Proteomes" id="UP000009376"/>
    </source>
</evidence>
<reference evidence="6 7" key="1">
    <citation type="journal article" date="2010" name="Proc. Natl. Acad. Sci. U.S.A.">
        <title>Enigmatic, ultrasmall, uncultivated Archaea.</title>
        <authorList>
            <person name="Baker B.J."/>
            <person name="Comolli L.R."/>
            <person name="Dick G.J."/>
            <person name="Hauser L.J."/>
            <person name="Hyatt D."/>
            <person name="Dill B.D."/>
            <person name="Land M.L."/>
            <person name="Verberkmoes N.C."/>
            <person name="Hettich R.L."/>
            <person name="Banfield J.F."/>
        </authorList>
    </citation>
    <scope>NUCLEOTIDE SEQUENCE [LARGE SCALE GENOMIC DNA]</scope>
</reference>
<evidence type="ECO:0000256" key="4">
    <source>
        <dbReference type="ARBA" id="ARBA00022777"/>
    </source>
</evidence>
<evidence type="ECO:0000256" key="1">
    <source>
        <dbReference type="ARBA" id="ARBA00022490"/>
    </source>
</evidence>
<accession>D6GUV5</accession>
<dbReference type="GO" id="GO:0006139">
    <property type="term" value="P:nucleobase-containing compound metabolic process"/>
    <property type="evidence" value="ECO:0007669"/>
    <property type="project" value="InterPro"/>
</dbReference>
<keyword evidence="2" id="KW-0808">Transferase</keyword>
<name>D6GUV5_PARA5</name>
<evidence type="ECO:0000313" key="6">
    <source>
        <dbReference type="EMBL" id="EFD92999.1"/>
    </source>
</evidence>
<dbReference type="InterPro" id="IPR027417">
    <property type="entry name" value="P-loop_NTPase"/>
</dbReference>
<proteinExistence type="predicted"/>
<keyword evidence="3" id="KW-0547">Nucleotide-binding</keyword>
<keyword evidence="1" id="KW-0963">Cytoplasm</keyword>
<dbReference type="GO" id="GO:0016776">
    <property type="term" value="F:phosphotransferase activity, phosphate group as acceptor"/>
    <property type="evidence" value="ECO:0007669"/>
    <property type="project" value="InterPro"/>
</dbReference>
<protein>
    <submittedName>
        <fullName evidence="6">Cytidylate kinase</fullName>
    </submittedName>
</protein>
<evidence type="ECO:0000256" key="5">
    <source>
        <dbReference type="ARBA" id="ARBA00022840"/>
    </source>
</evidence>
<gene>
    <name evidence="6" type="ORF">BJBARM5_0253</name>
</gene>
<dbReference type="GO" id="GO:0005524">
    <property type="term" value="F:ATP binding"/>
    <property type="evidence" value="ECO:0007669"/>
    <property type="project" value="UniProtKB-KW"/>
</dbReference>
<dbReference type="SUPFAM" id="SSF52540">
    <property type="entry name" value="P-loop containing nucleoside triphosphate hydrolases"/>
    <property type="match status" value="1"/>
</dbReference>
<dbReference type="InterPro" id="IPR011892">
    <property type="entry name" value="Cyt_kin_arch"/>
</dbReference>